<evidence type="ECO:0000313" key="3">
    <source>
        <dbReference type="Proteomes" id="UP000076584"/>
    </source>
</evidence>
<accession>A0A162N597</accession>
<organism evidence="2 3">
    <name type="scientific">Colletotrichum incanum</name>
    <name type="common">Soybean anthracnose fungus</name>
    <dbReference type="NCBI Taxonomy" id="1573173"/>
    <lineage>
        <taxon>Eukaryota</taxon>
        <taxon>Fungi</taxon>
        <taxon>Dikarya</taxon>
        <taxon>Ascomycota</taxon>
        <taxon>Pezizomycotina</taxon>
        <taxon>Sordariomycetes</taxon>
        <taxon>Hypocreomycetidae</taxon>
        <taxon>Glomerellales</taxon>
        <taxon>Glomerellaceae</taxon>
        <taxon>Colletotrichum</taxon>
        <taxon>Colletotrichum spaethianum species complex</taxon>
    </lineage>
</organism>
<name>A0A162N597_COLIC</name>
<proteinExistence type="predicted"/>
<dbReference type="EMBL" id="LFIW01000610">
    <property type="protein sequence ID" value="KZL85571.1"/>
    <property type="molecule type" value="Genomic_DNA"/>
</dbReference>
<protein>
    <submittedName>
        <fullName evidence="2">Uncharacterized protein</fullName>
    </submittedName>
</protein>
<evidence type="ECO:0000313" key="2">
    <source>
        <dbReference type="EMBL" id="KZL85571.1"/>
    </source>
</evidence>
<feature type="region of interest" description="Disordered" evidence="1">
    <location>
        <begin position="260"/>
        <end position="280"/>
    </location>
</feature>
<sequence length="280" mass="31622">MDHDQLYSLFGETNDRVQVDDRFTYHGPPALGNHHAPLDVSYDDLLHFDLGHYAYASELNLLEADAAPGANLPSDLASQYHQPALDTQQVDPRQVWAEVYDNLQPRISIPWDPVAANAPYLAPQSEYAISGITATPSQTEYSQFDTSHLGPRPIAPSTWDGVSTRSGYTNNSSGSSICNVCTTLVNSRLMQRHHRDVHRQDDDPQYTCKCTYRAPPARKWNYLRHLDKCKMKDDSRRVFTCICQKTLNDLQAHLDHVKDCGKKRAGRPPRSAQIFNQTGR</sequence>
<evidence type="ECO:0000256" key="1">
    <source>
        <dbReference type="SAM" id="MobiDB-lite"/>
    </source>
</evidence>
<keyword evidence="3" id="KW-1185">Reference proteome</keyword>
<dbReference type="AlphaFoldDB" id="A0A162N597"/>
<dbReference type="STRING" id="1573173.A0A162N597"/>
<gene>
    <name evidence="2" type="ORF">CI238_04577</name>
</gene>
<reference evidence="2 3" key="1">
    <citation type="submission" date="2015-06" db="EMBL/GenBank/DDBJ databases">
        <title>Survival trade-offs in plant roots during colonization by closely related pathogenic and mutualistic fungi.</title>
        <authorList>
            <person name="Hacquard S."/>
            <person name="Kracher B."/>
            <person name="Hiruma K."/>
            <person name="Weinman A."/>
            <person name="Muench P."/>
            <person name="Garrido Oter R."/>
            <person name="Ver Loren van Themaat E."/>
            <person name="Dallerey J.-F."/>
            <person name="Damm U."/>
            <person name="Henrissat B."/>
            <person name="Lespinet O."/>
            <person name="Thon M."/>
            <person name="Kemen E."/>
            <person name="McHardy A.C."/>
            <person name="Schulze-Lefert P."/>
            <person name="O'Connell R.J."/>
        </authorList>
    </citation>
    <scope>NUCLEOTIDE SEQUENCE [LARGE SCALE GENOMIC DNA]</scope>
    <source>
        <strain evidence="2 3">MAFF 238704</strain>
    </source>
</reference>
<dbReference type="Proteomes" id="UP000076584">
    <property type="component" value="Unassembled WGS sequence"/>
</dbReference>
<comment type="caution">
    <text evidence="2">The sequence shown here is derived from an EMBL/GenBank/DDBJ whole genome shotgun (WGS) entry which is preliminary data.</text>
</comment>